<reference evidence="2 3" key="1">
    <citation type="submission" date="2021-02" db="EMBL/GenBank/DDBJ databases">
        <title>Genome assembly of Pseudopithomyces chartarum.</title>
        <authorList>
            <person name="Jauregui R."/>
            <person name="Singh J."/>
            <person name="Voisey C."/>
        </authorList>
    </citation>
    <scope>NUCLEOTIDE SEQUENCE [LARGE SCALE GENOMIC DNA]</scope>
    <source>
        <strain evidence="2 3">AGR01</strain>
    </source>
</reference>
<gene>
    <name evidence="2" type="ORF">GRF29_185g341457</name>
</gene>
<keyword evidence="1" id="KW-1133">Transmembrane helix</keyword>
<accession>A0AAN6LNG8</accession>
<sequence length="80" mass="9252">MGNGISRCLFEKCLRKRVLSEHLKVIEELKIPMMVVLALVLWALLSLLLLHTWNCFWEMRERRFRADGTAAADKVIHGCA</sequence>
<dbReference type="Proteomes" id="UP001280581">
    <property type="component" value="Unassembled WGS sequence"/>
</dbReference>
<feature type="transmembrane region" description="Helical" evidence="1">
    <location>
        <begin position="31"/>
        <end position="53"/>
    </location>
</feature>
<protein>
    <submittedName>
        <fullName evidence="2">Uncharacterized protein</fullName>
    </submittedName>
</protein>
<dbReference type="AlphaFoldDB" id="A0AAN6LNG8"/>
<name>A0AAN6LNG8_9PLEO</name>
<keyword evidence="1" id="KW-0812">Transmembrane</keyword>
<organism evidence="2 3">
    <name type="scientific">Pseudopithomyces chartarum</name>
    <dbReference type="NCBI Taxonomy" id="1892770"/>
    <lineage>
        <taxon>Eukaryota</taxon>
        <taxon>Fungi</taxon>
        <taxon>Dikarya</taxon>
        <taxon>Ascomycota</taxon>
        <taxon>Pezizomycotina</taxon>
        <taxon>Dothideomycetes</taxon>
        <taxon>Pleosporomycetidae</taxon>
        <taxon>Pleosporales</taxon>
        <taxon>Massarineae</taxon>
        <taxon>Didymosphaeriaceae</taxon>
        <taxon>Pseudopithomyces</taxon>
    </lineage>
</organism>
<dbReference type="EMBL" id="WVTA01000016">
    <property type="protein sequence ID" value="KAK3201272.1"/>
    <property type="molecule type" value="Genomic_DNA"/>
</dbReference>
<keyword evidence="1" id="KW-0472">Membrane</keyword>
<evidence type="ECO:0000313" key="3">
    <source>
        <dbReference type="Proteomes" id="UP001280581"/>
    </source>
</evidence>
<keyword evidence="3" id="KW-1185">Reference proteome</keyword>
<evidence type="ECO:0000256" key="1">
    <source>
        <dbReference type="SAM" id="Phobius"/>
    </source>
</evidence>
<comment type="caution">
    <text evidence="2">The sequence shown here is derived from an EMBL/GenBank/DDBJ whole genome shotgun (WGS) entry which is preliminary data.</text>
</comment>
<evidence type="ECO:0000313" key="2">
    <source>
        <dbReference type="EMBL" id="KAK3201272.1"/>
    </source>
</evidence>
<proteinExistence type="predicted"/>